<evidence type="ECO:0000313" key="2">
    <source>
        <dbReference type="EMBL" id="KAF9485645.1"/>
    </source>
</evidence>
<organism evidence="2 3">
    <name type="scientific">Pholiota conissans</name>
    <dbReference type="NCBI Taxonomy" id="109636"/>
    <lineage>
        <taxon>Eukaryota</taxon>
        <taxon>Fungi</taxon>
        <taxon>Dikarya</taxon>
        <taxon>Basidiomycota</taxon>
        <taxon>Agaricomycotina</taxon>
        <taxon>Agaricomycetes</taxon>
        <taxon>Agaricomycetidae</taxon>
        <taxon>Agaricales</taxon>
        <taxon>Agaricineae</taxon>
        <taxon>Strophariaceae</taxon>
        <taxon>Pholiota</taxon>
    </lineage>
</organism>
<name>A0A9P5ZEQ4_9AGAR</name>
<keyword evidence="3" id="KW-1185">Reference proteome</keyword>
<dbReference type="AlphaFoldDB" id="A0A9P5ZEQ4"/>
<comment type="caution">
    <text evidence="2">The sequence shown here is derived from an EMBL/GenBank/DDBJ whole genome shotgun (WGS) entry which is preliminary data.</text>
</comment>
<dbReference type="OrthoDB" id="372395at2759"/>
<evidence type="ECO:0008006" key="4">
    <source>
        <dbReference type="Google" id="ProtNLM"/>
    </source>
</evidence>
<evidence type="ECO:0000256" key="1">
    <source>
        <dbReference type="SAM" id="MobiDB-lite"/>
    </source>
</evidence>
<feature type="compositionally biased region" description="Low complexity" evidence="1">
    <location>
        <begin position="47"/>
        <end position="60"/>
    </location>
</feature>
<sequence>MTETLSSLQIPARETPGQHKTVQTPTHACHTGCGFGPGHTHTLGGESNASTAASPSPALSYEHLTAPPGAASSSAALYHSADHEGTLPDLISQYGNSSALAWLDSEKYKIWRPSQPIPDSEFTPAQGYIQKESFIFAWGNPLVSSHAALEKTARAFIAFVESNHMHLVWCCVDQELEAILASDALGWSTMSCIYEDVMDPEHVVEVIDHNEHLKNHLAHAHKDHVEVREVKRGEWDPMARREVETGIREWRAHRHGFDTDSPLAQPWLDEEHRRYWLATRGDKVVGFEALACVAPNSWQIVKCISFHHSIPGIAEKLITTALGDLYTEQRETEKEEPSLTVVPPEAASEEGATVTEASLSEMRHRNRISVSFGISAAEHLSPGHNIGGWKISVLSRTYKAVSGMVGLLKTTQFRKQFDPKHEPMFICYPDNRFGFLSIGPLLMALRK</sequence>
<evidence type="ECO:0000313" key="3">
    <source>
        <dbReference type="Proteomes" id="UP000807469"/>
    </source>
</evidence>
<dbReference type="EMBL" id="MU155134">
    <property type="protein sequence ID" value="KAF9485645.1"/>
    <property type="molecule type" value="Genomic_DNA"/>
</dbReference>
<protein>
    <recommendedName>
        <fullName evidence="4">Phosphatidylglycerol lysyltransferase C-terminal domain-containing protein</fullName>
    </recommendedName>
</protein>
<accession>A0A9P5ZEQ4</accession>
<feature type="region of interest" description="Disordered" evidence="1">
    <location>
        <begin position="1"/>
        <end position="26"/>
    </location>
</feature>
<gene>
    <name evidence="2" type="ORF">BDN70DRAFT_795507</name>
</gene>
<proteinExistence type="predicted"/>
<dbReference type="Proteomes" id="UP000807469">
    <property type="component" value="Unassembled WGS sequence"/>
</dbReference>
<feature type="region of interest" description="Disordered" evidence="1">
    <location>
        <begin position="40"/>
        <end position="65"/>
    </location>
</feature>
<reference evidence="2" key="1">
    <citation type="submission" date="2020-11" db="EMBL/GenBank/DDBJ databases">
        <authorList>
            <consortium name="DOE Joint Genome Institute"/>
            <person name="Ahrendt S."/>
            <person name="Riley R."/>
            <person name="Andreopoulos W."/>
            <person name="Labutti K."/>
            <person name="Pangilinan J."/>
            <person name="Ruiz-Duenas F.J."/>
            <person name="Barrasa J.M."/>
            <person name="Sanchez-Garcia M."/>
            <person name="Camarero S."/>
            <person name="Miyauchi S."/>
            <person name="Serrano A."/>
            <person name="Linde D."/>
            <person name="Babiker R."/>
            <person name="Drula E."/>
            <person name="Ayuso-Fernandez I."/>
            <person name="Pacheco R."/>
            <person name="Padilla G."/>
            <person name="Ferreira P."/>
            <person name="Barriuso J."/>
            <person name="Kellner H."/>
            <person name="Castanera R."/>
            <person name="Alfaro M."/>
            <person name="Ramirez L."/>
            <person name="Pisabarro A.G."/>
            <person name="Kuo A."/>
            <person name="Tritt A."/>
            <person name="Lipzen A."/>
            <person name="He G."/>
            <person name="Yan M."/>
            <person name="Ng V."/>
            <person name="Cullen D."/>
            <person name="Martin F."/>
            <person name="Rosso M.-N."/>
            <person name="Henrissat B."/>
            <person name="Hibbett D."/>
            <person name="Martinez A.T."/>
            <person name="Grigoriev I.V."/>
        </authorList>
    </citation>
    <scope>NUCLEOTIDE SEQUENCE</scope>
    <source>
        <strain evidence="2">CIRM-BRFM 674</strain>
    </source>
</reference>